<accession>A0A2A7MDY9</accession>
<dbReference type="EMBL" id="PDCJ01000002">
    <property type="protein sequence ID" value="PEG29876.1"/>
    <property type="molecule type" value="Genomic_DNA"/>
</dbReference>
<reference evidence="2" key="4">
    <citation type="submission" date="2022-10" db="EMBL/GenBank/DDBJ databases">
        <authorList>
            <person name="Aires J."/>
            <person name="Mesa V."/>
        </authorList>
    </citation>
    <scope>NUCLEOTIDE SEQUENCE</scope>
    <source>
        <strain evidence="2">Clostridium neonatale JD116</strain>
    </source>
</reference>
<evidence type="ECO:0000313" key="3">
    <source>
        <dbReference type="EMBL" id="PEG29876.1"/>
    </source>
</evidence>
<proteinExistence type="predicted"/>
<dbReference type="InterPro" id="IPR038765">
    <property type="entry name" value="Papain-like_cys_pep_sf"/>
</dbReference>
<name>A0A2A7MDY9_9CLOT</name>
<reference evidence="1" key="3">
    <citation type="submission" date="2021-10" db="EMBL/GenBank/DDBJ databases">
        <authorList>
            <person name="Mesa V."/>
        </authorList>
    </citation>
    <scope>NUCLEOTIDE SEQUENCE</scope>
    <source>
        <strain evidence="1">CC3_PB</strain>
    </source>
</reference>
<dbReference type="AlphaFoldDB" id="A0A2A7MDY9"/>
<dbReference type="Proteomes" id="UP000431451">
    <property type="component" value="Unassembled WGS sequence"/>
</dbReference>
<evidence type="ECO:0000313" key="4">
    <source>
        <dbReference type="EMBL" id="VCT83236.1"/>
    </source>
</evidence>
<dbReference type="GeneID" id="68876171"/>
<dbReference type="SUPFAM" id="SSF54001">
    <property type="entry name" value="Cysteine proteinases"/>
    <property type="match status" value="1"/>
</dbReference>
<dbReference type="Proteomes" id="UP000789738">
    <property type="component" value="Unassembled WGS sequence"/>
</dbReference>
<sequence>MKRNIYIMVSQTGTNCSKILQFFTRAPYNHASIALDEDLNSLYSFARQNLYIPLIAGFVKENINEGIYKLHDNTVCQIYRISITNKQYRKLQREIREFERNGNKYHYNFAGLVAMLFNIPYHRPNHYVCSQFVAYVLEQSESVKFNKHFTLIRPYDFCDLAESSDVDLVYSGKLADYNTAFA</sequence>
<evidence type="ECO:0000313" key="1">
    <source>
        <dbReference type="EMBL" id="CAG9710634.1"/>
    </source>
</evidence>
<dbReference type="EMBL" id="CAMTCP010000281">
    <property type="protein sequence ID" value="CAI3685383.1"/>
    <property type="molecule type" value="Genomic_DNA"/>
</dbReference>
<evidence type="ECO:0000313" key="2">
    <source>
        <dbReference type="EMBL" id="CAI3685383.1"/>
    </source>
</evidence>
<dbReference type="EMBL" id="UWJD01000001">
    <property type="protein sequence ID" value="VCT83236.1"/>
    <property type="molecule type" value="Genomic_DNA"/>
</dbReference>
<evidence type="ECO:0000313" key="6">
    <source>
        <dbReference type="Proteomes" id="UP000431451"/>
    </source>
</evidence>
<gene>
    <name evidence="2" type="ORF">CNEO2_70047</name>
    <name evidence="1" type="ORF">CNEO_44880</name>
    <name evidence="4" type="ORF">CNEONATNEC25_00831</name>
    <name evidence="3" type="ORF">CQ394_14600</name>
</gene>
<dbReference type="Proteomes" id="UP001189143">
    <property type="component" value="Unassembled WGS sequence"/>
</dbReference>
<dbReference type="Gene3D" id="3.90.1720.10">
    <property type="entry name" value="endopeptidase domain like (from Nostoc punctiforme)"/>
    <property type="match status" value="1"/>
</dbReference>
<dbReference type="EMBL" id="CAKJVE010000004">
    <property type="protein sequence ID" value="CAG9710634.1"/>
    <property type="molecule type" value="Genomic_DNA"/>
</dbReference>
<evidence type="ECO:0000313" key="5">
    <source>
        <dbReference type="Proteomes" id="UP000220840"/>
    </source>
</evidence>
<keyword evidence="5" id="KW-1185">Reference proteome</keyword>
<dbReference type="Proteomes" id="UP000220840">
    <property type="component" value="Unassembled WGS sequence"/>
</dbReference>
<organism evidence="3 5">
    <name type="scientific">Clostridium neonatale</name>
    <dbReference type="NCBI Taxonomy" id="137838"/>
    <lineage>
        <taxon>Bacteria</taxon>
        <taxon>Bacillati</taxon>
        <taxon>Bacillota</taxon>
        <taxon>Clostridia</taxon>
        <taxon>Eubacteriales</taxon>
        <taxon>Clostridiaceae</taxon>
        <taxon>Clostridium</taxon>
    </lineage>
</organism>
<dbReference type="OrthoDB" id="1645744at2"/>
<reference evidence="3 5" key="1">
    <citation type="submission" date="2017-10" db="EMBL/GenBank/DDBJ databases">
        <title>Effective Description of Clostridium neonatale sp. nov. linked to necrotizing enterocolitis in neonates and a clarification of species assignable to the genus Clostridium (Prazmowski 1880) emend. Lawson and Rainey 2016.</title>
        <authorList>
            <person name="Bernard K."/>
            <person name="Burdz T."/>
            <person name="Wiebe D."/>
            <person name="Balcewich B."/>
            <person name="Alfa M."/>
            <person name="Bernier A.-M."/>
        </authorList>
    </citation>
    <scope>NUCLEOTIDE SEQUENCE [LARGE SCALE GENOMIC DNA]</scope>
    <source>
        <strain evidence="3 5">LCDC99A005</strain>
    </source>
</reference>
<dbReference type="RefSeq" id="WP_058294042.1">
    <property type="nucleotide sequence ID" value="NZ_CAKJVD010000011.1"/>
</dbReference>
<protein>
    <submittedName>
        <fullName evidence="3">Uncharacterized protein</fullName>
    </submittedName>
</protein>
<reference evidence="4 6" key="2">
    <citation type="submission" date="2018-06" db="EMBL/GenBank/DDBJ databases">
        <authorList>
            <consortium name="IHU Genomes"/>
        </authorList>
    </citation>
    <scope>NUCLEOTIDE SEQUENCE [LARGE SCALE GENOMIC DNA]</scope>
    <source>
        <strain evidence="4 6">NEC25</strain>
    </source>
</reference>